<proteinExistence type="predicted"/>
<dbReference type="EMBL" id="CYRX01000025">
    <property type="protein sequence ID" value="CUH60253.1"/>
    <property type="molecule type" value="Genomic_DNA"/>
</dbReference>
<feature type="chain" id="PRO_5006062582" description="CARDB domain-containing protein" evidence="1">
    <location>
        <begin position="19"/>
        <end position="256"/>
    </location>
</feature>
<dbReference type="AlphaFoldDB" id="A0A0P1FGS5"/>
<accession>A0A0P1FGS5</accession>
<name>A0A0P1FGS5_9RHOB</name>
<dbReference type="Proteomes" id="UP000051298">
    <property type="component" value="Unassembled WGS sequence"/>
</dbReference>
<organism evidence="2 3">
    <name type="scientific">Thalassobacter stenotrophicus</name>
    <dbReference type="NCBI Taxonomy" id="266809"/>
    <lineage>
        <taxon>Bacteria</taxon>
        <taxon>Pseudomonadati</taxon>
        <taxon>Pseudomonadota</taxon>
        <taxon>Alphaproteobacteria</taxon>
        <taxon>Rhodobacterales</taxon>
        <taxon>Roseobacteraceae</taxon>
        <taxon>Thalassobacter</taxon>
    </lineage>
</organism>
<feature type="signal peptide" evidence="1">
    <location>
        <begin position="1"/>
        <end position="18"/>
    </location>
</feature>
<gene>
    <name evidence="2" type="ORF">THS5294_01542</name>
</gene>
<evidence type="ECO:0000313" key="3">
    <source>
        <dbReference type="Proteomes" id="UP000051298"/>
    </source>
</evidence>
<sequence length="256" mass="28251">MKKVLALAAAVLTLPAHAEMIIDGSSEATFKQSIEEMLNSYASSEMKEAFSEALLQKLMDTDPLTANLSGFDRLAGVLQATETMHVTLDGVSQSEIERTILSSIDTKTTSSDKDKQVANEKHCDLDQHVAVLIKDIELIDLMGPTAKVTVSVTNTGPFAISGFAVSYALSTDGRTVPWETDDYYFNEVSGGIEPNETIADTIFVHDLYDDRVSQPLSIELEVVDVRDYEGRFLRDPNVNLLDYPNELTRLDCFETN</sequence>
<reference evidence="2 3" key="1">
    <citation type="submission" date="2015-09" db="EMBL/GenBank/DDBJ databases">
        <authorList>
            <consortium name="Swine Surveillance"/>
        </authorList>
    </citation>
    <scope>NUCLEOTIDE SEQUENCE [LARGE SCALE GENOMIC DNA]</scope>
    <source>
        <strain evidence="2 3">CECT 5294</strain>
    </source>
</reference>
<keyword evidence="1" id="KW-0732">Signal</keyword>
<evidence type="ECO:0000256" key="1">
    <source>
        <dbReference type="SAM" id="SignalP"/>
    </source>
</evidence>
<dbReference type="RefSeq" id="WP_058123272.1">
    <property type="nucleotide sequence ID" value="NZ_CYRX01000025.1"/>
</dbReference>
<protein>
    <recommendedName>
        <fullName evidence="4">CARDB domain-containing protein</fullName>
    </recommendedName>
</protein>
<evidence type="ECO:0008006" key="4">
    <source>
        <dbReference type="Google" id="ProtNLM"/>
    </source>
</evidence>
<evidence type="ECO:0000313" key="2">
    <source>
        <dbReference type="EMBL" id="CUH60253.1"/>
    </source>
</evidence>